<feature type="compositionally biased region" description="Pro residues" evidence="1">
    <location>
        <begin position="55"/>
        <end position="64"/>
    </location>
</feature>
<feature type="region of interest" description="Disordered" evidence="1">
    <location>
        <begin position="1"/>
        <end position="138"/>
    </location>
</feature>
<gene>
    <name evidence="2" type="ORF">ACFPA8_14520</name>
</gene>
<keyword evidence="3" id="KW-1185">Reference proteome</keyword>
<evidence type="ECO:0000256" key="1">
    <source>
        <dbReference type="SAM" id="MobiDB-lite"/>
    </source>
</evidence>
<evidence type="ECO:0000313" key="3">
    <source>
        <dbReference type="Proteomes" id="UP001595997"/>
    </source>
</evidence>
<reference evidence="3" key="1">
    <citation type="journal article" date="2019" name="Int. J. Syst. Evol. Microbiol.">
        <title>The Global Catalogue of Microorganisms (GCM) 10K type strain sequencing project: providing services to taxonomists for standard genome sequencing and annotation.</title>
        <authorList>
            <consortium name="The Broad Institute Genomics Platform"/>
            <consortium name="The Broad Institute Genome Sequencing Center for Infectious Disease"/>
            <person name="Wu L."/>
            <person name="Ma J."/>
        </authorList>
    </citation>
    <scope>NUCLEOTIDE SEQUENCE [LARGE SCALE GENOMIC DNA]</scope>
    <source>
        <strain evidence="3">CGMCC 4.7357</strain>
    </source>
</reference>
<comment type="caution">
    <text evidence="2">The sequence shown here is derived from an EMBL/GenBank/DDBJ whole genome shotgun (WGS) entry which is preliminary data.</text>
</comment>
<dbReference type="Proteomes" id="UP001595997">
    <property type="component" value="Unassembled WGS sequence"/>
</dbReference>
<accession>A0ABV9A794</accession>
<protein>
    <submittedName>
        <fullName evidence="2">Uncharacterized protein</fullName>
    </submittedName>
</protein>
<organism evidence="2 3">
    <name type="scientific">Streptomyces ovatisporus</name>
    <dbReference type="NCBI Taxonomy" id="1128682"/>
    <lineage>
        <taxon>Bacteria</taxon>
        <taxon>Bacillati</taxon>
        <taxon>Actinomycetota</taxon>
        <taxon>Actinomycetes</taxon>
        <taxon>Kitasatosporales</taxon>
        <taxon>Streptomycetaceae</taxon>
        <taxon>Streptomyces</taxon>
    </lineage>
</organism>
<feature type="compositionally biased region" description="Polar residues" evidence="1">
    <location>
        <begin position="42"/>
        <end position="53"/>
    </location>
</feature>
<proteinExistence type="predicted"/>
<evidence type="ECO:0000313" key="2">
    <source>
        <dbReference type="EMBL" id="MFC4495347.1"/>
    </source>
</evidence>
<dbReference type="RefSeq" id="WP_386448010.1">
    <property type="nucleotide sequence ID" value="NZ_JBHSFH010000007.1"/>
</dbReference>
<sequence>MSAQQTTARHDRDRSTTITSSHDAARTSNTQIVVRNNDDGSRTVSTQHGTSTFDAPPPPPPQAPPEGAGDPAPPPAQAPPEGAGDPAPPPAQAPPEGAGDPAPPPAQAPPENAGDPAPPPPAPVEEPERHAADGLPADEYTLEDLHEDIKEINGALLPKTPSQVGLPLKGAEFATNPRLNEGLGEAISEEGATPGYPGSFPTG</sequence>
<feature type="region of interest" description="Disordered" evidence="1">
    <location>
        <begin position="183"/>
        <end position="203"/>
    </location>
</feature>
<dbReference type="EMBL" id="JBHSFH010000007">
    <property type="protein sequence ID" value="MFC4495347.1"/>
    <property type="molecule type" value="Genomic_DNA"/>
</dbReference>
<name>A0ABV9A794_9ACTN</name>
<feature type="compositionally biased region" description="Polar residues" evidence="1">
    <location>
        <begin position="16"/>
        <end position="34"/>
    </location>
</feature>